<feature type="compositionally biased region" description="Polar residues" evidence="1">
    <location>
        <begin position="536"/>
        <end position="560"/>
    </location>
</feature>
<dbReference type="Proteomes" id="UP000887540">
    <property type="component" value="Unplaced"/>
</dbReference>
<dbReference type="InterPro" id="IPR000313">
    <property type="entry name" value="PWWP_dom"/>
</dbReference>
<organism evidence="3 4">
    <name type="scientific">Acrobeloides nanus</name>
    <dbReference type="NCBI Taxonomy" id="290746"/>
    <lineage>
        <taxon>Eukaryota</taxon>
        <taxon>Metazoa</taxon>
        <taxon>Ecdysozoa</taxon>
        <taxon>Nematoda</taxon>
        <taxon>Chromadorea</taxon>
        <taxon>Rhabditida</taxon>
        <taxon>Tylenchina</taxon>
        <taxon>Cephalobomorpha</taxon>
        <taxon>Cephaloboidea</taxon>
        <taxon>Cephalobidae</taxon>
        <taxon>Acrobeloides</taxon>
    </lineage>
</organism>
<reference evidence="4" key="1">
    <citation type="submission" date="2022-11" db="UniProtKB">
        <authorList>
            <consortium name="WormBaseParasite"/>
        </authorList>
    </citation>
    <scope>IDENTIFICATION</scope>
</reference>
<dbReference type="PANTHER" id="PTHR12550:SF41">
    <property type="entry name" value="HEPATOMA-DERIVED GROWTH FACTOR"/>
    <property type="match status" value="1"/>
</dbReference>
<evidence type="ECO:0000313" key="3">
    <source>
        <dbReference type="Proteomes" id="UP000887540"/>
    </source>
</evidence>
<evidence type="ECO:0000313" key="4">
    <source>
        <dbReference type="WBParaSite" id="ACRNAN_scaffold1621.g25194.t1"/>
    </source>
</evidence>
<dbReference type="SUPFAM" id="SSF63748">
    <property type="entry name" value="Tudor/PWWP/MBT"/>
    <property type="match status" value="1"/>
</dbReference>
<feature type="compositionally biased region" description="Polar residues" evidence="1">
    <location>
        <begin position="139"/>
        <end position="151"/>
    </location>
</feature>
<name>A0A914CZV2_9BILA</name>
<feature type="region of interest" description="Disordered" evidence="1">
    <location>
        <begin position="139"/>
        <end position="192"/>
    </location>
</feature>
<feature type="region of interest" description="Disordered" evidence="1">
    <location>
        <begin position="224"/>
        <end position="243"/>
    </location>
</feature>
<feature type="region of interest" description="Disordered" evidence="1">
    <location>
        <begin position="91"/>
        <end position="119"/>
    </location>
</feature>
<dbReference type="SMART" id="SM00293">
    <property type="entry name" value="PWWP"/>
    <property type="match status" value="1"/>
</dbReference>
<dbReference type="AlphaFoldDB" id="A0A914CZV2"/>
<keyword evidence="3" id="KW-1185">Reference proteome</keyword>
<dbReference type="PROSITE" id="PS50812">
    <property type="entry name" value="PWWP"/>
    <property type="match status" value="1"/>
</dbReference>
<feature type="compositionally biased region" description="Polar residues" evidence="1">
    <location>
        <begin position="568"/>
        <end position="583"/>
    </location>
</feature>
<dbReference type="WBParaSite" id="ACRNAN_scaffold1621.g25194.t1">
    <property type="protein sequence ID" value="ACRNAN_scaffold1621.g25194.t1"/>
    <property type="gene ID" value="ACRNAN_scaffold1621.g25194"/>
</dbReference>
<evidence type="ECO:0000259" key="2">
    <source>
        <dbReference type="PROSITE" id="PS50812"/>
    </source>
</evidence>
<dbReference type="PANTHER" id="PTHR12550">
    <property type="entry name" value="HEPATOMA-DERIVED GROWTH FACTOR-RELATED"/>
    <property type="match status" value="1"/>
</dbReference>
<proteinExistence type="predicted"/>
<accession>A0A914CZV2</accession>
<dbReference type="Gene3D" id="2.30.30.140">
    <property type="match status" value="1"/>
</dbReference>
<dbReference type="Pfam" id="PF00855">
    <property type="entry name" value="PWWP"/>
    <property type="match status" value="1"/>
</dbReference>
<dbReference type="CDD" id="cd05834">
    <property type="entry name" value="PWWP_HRP"/>
    <property type="match status" value="1"/>
</dbReference>
<feature type="domain" description="PWWP" evidence="2">
    <location>
        <begin position="6"/>
        <end position="63"/>
    </location>
</feature>
<evidence type="ECO:0000256" key="1">
    <source>
        <dbReference type="SAM" id="MobiDB-lite"/>
    </source>
</evidence>
<sequence length="691" mass="77514">MSRFKKEDLVWAKMKGFPPWPAKIEADSNDSTEIPYGKYRVFFFGTKEIAVMKSSELYHYAERRNDFEVNRKLKGFNEGIDEIRAVAGMNTSSSTSPIRRSARLSHSVEPSNLVGSDESEHPFDEFLLPSLPRRAVSNSNMLSNSERSSGAPSGIDVATSVKIDRKRHASTESNSSRAKRSKQPSTSEKMNDLLDLDPIFGTDPTLPSLMNDAVLDGIEYESHMSRTRRRRTSSRLSTSLGSPMKLRDRSISASSGRVRLLSGFSDAFDDLFEHANVIFNPNELMSAIDMLTNEDSDHAPTPELPSTMSGPPRKCYECGCQCELLNSKWRCTNKHCLKWNGVNEPSLNIDNIPLNTTTTSEQAIEAAASMANDIDQIKQELQADEPSTSFNPVIPTTQHSAMQSMFAFESPSQPKTNEGFYLDSVNNMPTMKLETPHVEVATASTMNLNLYLEKAKKTGRPKSYKVEKTPPISATGMRHCVFCNGQVRPQMCGGNKHRWRCVDKKCRKWYGWVKSDDEIPKDLGKKGRWRELALRGQNNENDNGENKYSNFLSKTMANRPQSRRSRSKNSLQSKLFSADSNSRQDLTPFERKSRWWINEKYRNDVSPERDFSTAIFDTSATFKLMGTAMLNAATTKISGDPSGYVDLMMDTLMASMGPLLSLANRVLPSAAAPPEVMQKLWKASAVHTPIF</sequence>
<feature type="region of interest" description="Disordered" evidence="1">
    <location>
        <begin position="535"/>
        <end position="583"/>
    </location>
</feature>
<protein>
    <submittedName>
        <fullName evidence="4">PWWP domain-containing protein</fullName>
    </submittedName>
</protein>